<dbReference type="SMART" id="SM00028">
    <property type="entry name" value="TPR"/>
    <property type="match status" value="4"/>
</dbReference>
<feature type="region of interest" description="Disordered" evidence="1">
    <location>
        <begin position="92"/>
        <end position="153"/>
    </location>
</feature>
<sequence>MDNRSTENKRQQYETGSNYGKESIDVDSGSSDSLLENLLNLNKNNNLNVSENIDDMFYSSIPMNDKLKNKKKNKQFEKDEWTELDLHHRYKYDQSSYMDEEENESDEYNDKNEEEENESDEYNDKNEEEENESDEYNDKNEEESEYSNLGSDDDVLKYYNMVKSNKRNDENLQNKINKLLNPKKKIETYEEKQKNILLNSVNDDDIDTLLYDNEEDKICLSYFMDDINKFKKKTLIECENVENAKNVDNGGTSISQEQSDIAMDKKIEKNENEKGERKDKIFNSINNRNIIIGEERLLDINNINLNNILYFYFYSNQSYILNLGNGNKNIYTYDSYIFENSDELTNLKLDNSSNTSISDEELLLLKHNNEESDNDIFEDENVYTEKQKSSKKKERKKKGRNKKGKTEKMITSTEPSKMNKEVENLINKANNSYINKNYEECIKLLEQVIKISPDLHDPYHLLGLIYEREYDNLKKAINYYLIAAHLTRNDFLTWYNISNLCKIEKEYNILLYCLYKAMRLYKRKKGKLQKKNNNNKKKNLIDENSQNEYSLYVDEMENDKFSNCNEDESQINFKEKSEINYDNFDKKELFDNFMNHLYFNIAFTYILIEDYKNCLKNLLIIKENNNIDSYEIIVDIYICICLVIINRPYECYSFLKDMYIKVMKKKSHYNFGYHEKNIICLFMQSQILNNKYNECIFVYKKLTKNCEHVHIDIFAQFIKSIISVVNFKSKYLINTFFFQVLKKNYILYEDIIFNIAESYYAKGMYTCAIFFYQLIYKQDRQTKCNDIIGINDNENDTFLDYTNAEKNTSINEIISFDNKINVTNFVYKMVKSYYYIGNYIKGEEIILKILNDENIEKDNIEIDIKTLYINILYKLKKYNKSINILLSIKEKKLRSTFSIPKPLSNKEREILLLKIFRKKNKLLLYTSHNKYILHIFYIYPQKKQNFDKTFSHNNSVYYMYDNYVSHKNINNIIKINSNICFCYFCIKYNLPILNYFYLFNILDIIDCKNKEIKQMGITHITELYKYREYLLYLSYSFNIFKNKNKKENYSTIVYKNLKIEENKLYYKDVMIVDISEFIRKNDSYKNEVFNYNKKNELSNTFCNINNALKEFYSRIYKYKYNVESEILNNRVVMKFYKFSYTLFYFLYELEHDFSRIYACMEKETFYFRKLKKDNHKNGKTNRDNIIFSSYSGIDYDGVLMKLKKKYIIDKDYENKQNSINKIDEIKEKKKKKRVSFLHTKKKMNFFSFESYLGLYFSILFLEECFFLVSIMNLYDDSIHMLNLYLKNRKTNKIKLLTYINFIKSEFKKRHDTNIFSNIHYYFFDNIYTNSIKENINKYYSKIIKNSNNVKNRDCKYYIFRINLLLNRLYISSGNYEKQVRYLNDLYIFNKKKKNEYRILKYYTDIVLTGKFSQNFLVSVSRSRYKNILIIFRLFLVRSIHFDKTNPFLIYLIANVCNISSMVIHAIHEFTRAYTFLLKSRRENIRILNKDNIDNVKIKNKMEKININNLNEGIREWRDSAPTQSVDSEIEMNEINETKVEKCVYMKNKLENKFEKISDNVNFLFSLMASYFNYSGAYKVENRESVIMTSFCILNEYILKRYEQKIKKKKKKYIKYSQFYKIYKYIYLAEILYNLGRALHYLSYFNECIKLYLNVITLIKKADKEIKKLLKLNEKFIYDYVINMKKCMCYTCLNYPFIYEKTDLIKIVNYYRNLNTKYSNFYLLFFDKKHLLFSASYNLSAIFRKLGRFEQAKYFLRYIVWD</sequence>
<feature type="region of interest" description="Disordered" evidence="1">
    <location>
        <begin position="1"/>
        <end position="32"/>
    </location>
</feature>
<dbReference type="PANTHER" id="PTHR23082:SF0">
    <property type="entry name" value="GENERAL TRANSCRIPTION FACTOR 3C POLYPEPTIDE 3"/>
    <property type="match status" value="1"/>
</dbReference>
<reference evidence="2 3" key="1">
    <citation type="submission" date="2016-08" db="EMBL/GenBank/DDBJ databases">
        <authorList>
            <consortium name="Pathogen Informatics"/>
        </authorList>
    </citation>
    <scope>NUCLEOTIDE SEQUENCE [LARGE SCALE GENOMIC DNA]</scope>
    <source>
        <strain evidence="2 3">SP11 RLL</strain>
    </source>
</reference>
<name>A0A1D3S6F1_PLABE</name>
<dbReference type="EMBL" id="LT608265">
    <property type="protein sequence ID" value="SCO58881.1"/>
    <property type="molecule type" value="Genomic_DNA"/>
</dbReference>
<dbReference type="Proteomes" id="UP000219974">
    <property type="component" value="Chromosome 1"/>
</dbReference>
<feature type="compositionally biased region" description="Acidic residues" evidence="1">
    <location>
        <begin position="98"/>
        <end position="145"/>
    </location>
</feature>
<dbReference type="Gene3D" id="1.25.40.10">
    <property type="entry name" value="Tetratricopeptide repeat domain"/>
    <property type="match status" value="1"/>
</dbReference>
<proteinExistence type="predicted"/>
<dbReference type="GO" id="GO:0000127">
    <property type="term" value="C:transcription factor TFIIIC complex"/>
    <property type="evidence" value="ECO:0007669"/>
    <property type="project" value="TreeGrafter"/>
</dbReference>
<evidence type="ECO:0008006" key="4">
    <source>
        <dbReference type="Google" id="ProtNLM"/>
    </source>
</evidence>
<dbReference type="VEuPathDB" id="PlasmoDB:PBANKA_0108400"/>
<accession>A0A1D3S6F1</accession>
<feature type="compositionally biased region" description="Basic and acidic residues" evidence="1">
    <location>
        <begin position="1"/>
        <end position="12"/>
    </location>
</feature>
<organism evidence="2 3">
    <name type="scientific">Plasmodium berghei</name>
    <dbReference type="NCBI Taxonomy" id="5821"/>
    <lineage>
        <taxon>Eukaryota</taxon>
        <taxon>Sar</taxon>
        <taxon>Alveolata</taxon>
        <taxon>Apicomplexa</taxon>
        <taxon>Aconoidasida</taxon>
        <taxon>Haemosporida</taxon>
        <taxon>Plasmodiidae</taxon>
        <taxon>Plasmodium</taxon>
        <taxon>Plasmodium (Vinckeia)</taxon>
    </lineage>
</organism>
<feature type="region of interest" description="Disordered" evidence="1">
    <location>
        <begin position="376"/>
        <end position="409"/>
    </location>
</feature>
<evidence type="ECO:0000313" key="3">
    <source>
        <dbReference type="Proteomes" id="UP000219974"/>
    </source>
</evidence>
<dbReference type="InterPro" id="IPR039340">
    <property type="entry name" value="Tfc4/TFIIIC-102/Sfc4"/>
</dbReference>
<evidence type="ECO:0000256" key="1">
    <source>
        <dbReference type="SAM" id="MobiDB-lite"/>
    </source>
</evidence>
<dbReference type="InterPro" id="IPR019734">
    <property type="entry name" value="TPR_rpt"/>
</dbReference>
<dbReference type="PANTHER" id="PTHR23082">
    <property type="entry name" value="TRANSCRIPTION INITIATION FACTOR IIIC TFIIIC , POLYPEPTIDE 3-RELATED"/>
    <property type="match status" value="1"/>
</dbReference>
<gene>
    <name evidence="2" type="ORF">PBSP11RLL_000013000</name>
</gene>
<evidence type="ECO:0000313" key="2">
    <source>
        <dbReference type="EMBL" id="SCO58881.1"/>
    </source>
</evidence>
<feature type="compositionally biased region" description="Basic residues" evidence="1">
    <location>
        <begin position="389"/>
        <end position="405"/>
    </location>
</feature>
<dbReference type="SUPFAM" id="SSF48452">
    <property type="entry name" value="TPR-like"/>
    <property type="match status" value="1"/>
</dbReference>
<protein>
    <recommendedName>
        <fullName evidence="4">Tetratricopeptide repeat protein</fullName>
    </recommendedName>
</protein>
<dbReference type="InterPro" id="IPR011990">
    <property type="entry name" value="TPR-like_helical_dom_sf"/>
</dbReference>
<dbReference type="GO" id="GO:0006383">
    <property type="term" value="P:transcription by RNA polymerase III"/>
    <property type="evidence" value="ECO:0007669"/>
    <property type="project" value="InterPro"/>
</dbReference>